<feature type="domain" description="J" evidence="8">
    <location>
        <begin position="421"/>
        <end position="497"/>
    </location>
</feature>
<dbReference type="InterPro" id="IPR002018">
    <property type="entry name" value="CarbesteraseB"/>
</dbReference>
<dbReference type="Pfam" id="PF05207">
    <property type="entry name" value="Zn_ribbon_CSL"/>
    <property type="match status" value="1"/>
</dbReference>
<dbReference type="Proteomes" id="UP000239563">
    <property type="component" value="Chromosome II"/>
</dbReference>
<dbReference type="InterPro" id="IPR036869">
    <property type="entry name" value="J_dom_sf"/>
</dbReference>
<sequence length="724" mass="80171">MGQGSSTFIDHAAATVDIPGQGTLVGRVAQDNLTGQLKSQRFAGIPFAQPPVGALRWKRPQPLPASFRYDSKHYRDFACQSPQPTNYALTNGVTLPDAPAIPQSEDCLYLNVWCPVQPDGARAAGRRPVLFFIHGGWLQIGNAHLAPGGDPSDLLHAAQLDAVVVTTAYRLNAFGFFAHDALRTEDPHGCTGNYGFWDQRAALEWVHHNIAHFGGDPRNITLSGLSAGAHSTHSQLMHEFDRSTRDASYTPIIRRVFLQSNAAIWPSKTVAETHGQLDELCSLLGVPSHLSDGDKIARLREVDALTLVRVLARMDMHTFRATRDSRPGAFVRPDWTTAMMDGRLGRWCAQHGVGFVIGECDDEEWVYRYINTPTDARSLVRQVHNYYTLPLVHKMLPLYGVKVAETRSAGQSSATAAEDASLYATLGIKPAATPAEIRTAYLSLVRQHHPDKLQQQGTPVDANLLDTLAHDALIRQLNHAYKVLSDPSQRGQYDHSLSLAAAAAASAQHTQPRISATVDFEAFQLLEHGGAVRFSYACRCGYAYVLAEEQVHARVDVVGCDGCSENICVRYDDDEVGEVFGRVCADSQVYVAERMFVSDLLRGGLEAGSVLRYRINYRAHVIDQALPAYDGVSHSFDDPLWWFSGLQPEEEALAMVWLAPWKTFIHGRDTACHEWYAGQKPDGRLIRVLGHDGTVSVEPDQRWADKRELIEAMVRVRAELVREW</sequence>
<dbReference type="GO" id="GO:0016787">
    <property type="term" value="F:hydrolase activity"/>
    <property type="evidence" value="ECO:0007669"/>
    <property type="project" value="UniProtKB-KW"/>
</dbReference>
<feature type="domain" description="DPH-type MB" evidence="9">
    <location>
        <begin position="514"/>
        <end position="572"/>
    </location>
</feature>
<evidence type="ECO:0000256" key="6">
    <source>
        <dbReference type="ARBA" id="ARBA00022801"/>
    </source>
</evidence>
<dbReference type="PROSITE" id="PS50076">
    <property type="entry name" value="DNAJ_2"/>
    <property type="match status" value="1"/>
</dbReference>
<organism evidence="10 11">
    <name type="scientific">Sporisorium reilianum f. sp. reilianum</name>
    <dbReference type="NCBI Taxonomy" id="72559"/>
    <lineage>
        <taxon>Eukaryota</taxon>
        <taxon>Fungi</taxon>
        <taxon>Dikarya</taxon>
        <taxon>Basidiomycota</taxon>
        <taxon>Ustilaginomycotina</taxon>
        <taxon>Ustilaginomycetes</taxon>
        <taxon>Ustilaginales</taxon>
        <taxon>Ustilaginaceae</taxon>
        <taxon>Sporisorium</taxon>
    </lineage>
</organism>
<dbReference type="InterPro" id="IPR019819">
    <property type="entry name" value="Carboxylesterase_B_CS"/>
</dbReference>
<dbReference type="Gene3D" id="3.10.660.10">
    <property type="entry name" value="DPH Zinc finger"/>
    <property type="match status" value="1"/>
</dbReference>
<dbReference type="GO" id="GO:0046872">
    <property type="term" value="F:metal ion binding"/>
    <property type="evidence" value="ECO:0007669"/>
    <property type="project" value="UniProtKB-KW"/>
</dbReference>
<evidence type="ECO:0000256" key="4">
    <source>
        <dbReference type="ARBA" id="ARBA00021797"/>
    </source>
</evidence>
<dbReference type="InterPro" id="IPR019826">
    <property type="entry name" value="Carboxylesterase_B_AS"/>
</dbReference>
<gene>
    <name evidence="10" type="ORF">SRS1_10467</name>
</gene>
<comment type="function">
    <text evidence="1">Required for the first step of diphthamide biosynthesis, the transfer of 3-amino-3-carboxypropyl from S-adenosyl-L-methionine to a histidine residue. Diphthamide is a post-translational modification of histidine which occurs in elongation factor 2.</text>
</comment>
<comment type="similarity">
    <text evidence="3">Belongs to the DPH4 family.</text>
</comment>
<dbReference type="Gene3D" id="3.40.50.1820">
    <property type="entry name" value="alpha/beta hydrolase"/>
    <property type="match status" value="1"/>
</dbReference>
<dbReference type="PANTHER" id="PTHR43142">
    <property type="entry name" value="CARBOXYLIC ESTER HYDROLASE"/>
    <property type="match status" value="1"/>
</dbReference>
<dbReference type="AlphaFoldDB" id="A0A2N8UAR8"/>
<dbReference type="PROSITE" id="PS00122">
    <property type="entry name" value="CARBOXYLESTERASE_B_1"/>
    <property type="match status" value="1"/>
</dbReference>
<evidence type="ECO:0000256" key="5">
    <source>
        <dbReference type="ARBA" id="ARBA00022723"/>
    </source>
</evidence>
<evidence type="ECO:0000313" key="10">
    <source>
        <dbReference type="EMBL" id="SJX61413.1"/>
    </source>
</evidence>
<accession>A0A2N8UAR8</accession>
<proteinExistence type="inferred from homology"/>
<evidence type="ECO:0000313" key="11">
    <source>
        <dbReference type="Proteomes" id="UP000239563"/>
    </source>
</evidence>
<protein>
    <recommendedName>
        <fullName evidence="4">Diphthamide biosynthesis protein 4</fullName>
    </recommendedName>
</protein>
<dbReference type="Pfam" id="PF00226">
    <property type="entry name" value="DnaJ"/>
    <property type="match status" value="1"/>
</dbReference>
<dbReference type="PANTHER" id="PTHR43142:SF8">
    <property type="entry name" value="CARBOXYLIC ESTER HYDROLASE"/>
    <property type="match status" value="1"/>
</dbReference>
<evidence type="ECO:0000256" key="3">
    <source>
        <dbReference type="ARBA" id="ARBA00006169"/>
    </source>
</evidence>
<dbReference type="InterPro" id="IPR001623">
    <property type="entry name" value="DnaJ_domain"/>
</dbReference>
<dbReference type="SUPFAM" id="SSF53474">
    <property type="entry name" value="alpha/beta-Hydrolases"/>
    <property type="match status" value="1"/>
</dbReference>
<evidence type="ECO:0000259" key="8">
    <source>
        <dbReference type="PROSITE" id="PS50076"/>
    </source>
</evidence>
<evidence type="ECO:0000256" key="1">
    <source>
        <dbReference type="ARBA" id="ARBA00003474"/>
    </source>
</evidence>
<dbReference type="InterPro" id="IPR029058">
    <property type="entry name" value="AB_hydrolase_fold"/>
</dbReference>
<dbReference type="PRINTS" id="PR00625">
    <property type="entry name" value="JDOMAIN"/>
</dbReference>
<evidence type="ECO:0000256" key="7">
    <source>
        <dbReference type="ARBA" id="ARBA00023004"/>
    </source>
</evidence>
<name>A0A2N8UAR8_9BASI</name>
<keyword evidence="7" id="KW-0408">Iron</keyword>
<dbReference type="InterPro" id="IPR007872">
    <property type="entry name" value="DPH_MB_dom"/>
</dbReference>
<reference evidence="10 11" key="1">
    <citation type="submission" date="2017-02" db="EMBL/GenBank/DDBJ databases">
        <authorList>
            <person name="Peterson S.W."/>
        </authorList>
    </citation>
    <scope>NUCLEOTIDE SEQUENCE [LARGE SCALE GENOMIC DNA]</scope>
    <source>
        <strain evidence="10 11">SRS1_H2-8</strain>
    </source>
</reference>
<dbReference type="Gene3D" id="1.10.287.110">
    <property type="entry name" value="DnaJ domain"/>
    <property type="match status" value="1"/>
</dbReference>
<keyword evidence="6" id="KW-0378">Hydrolase</keyword>
<dbReference type="SMART" id="SM00271">
    <property type="entry name" value="DnaJ"/>
    <property type="match status" value="1"/>
</dbReference>
<dbReference type="PROSITE" id="PS00941">
    <property type="entry name" value="CARBOXYLESTERASE_B_2"/>
    <property type="match status" value="1"/>
</dbReference>
<dbReference type="SUPFAM" id="SSF144217">
    <property type="entry name" value="CSL zinc finger"/>
    <property type="match status" value="1"/>
</dbReference>
<keyword evidence="5" id="KW-0479">Metal-binding</keyword>
<dbReference type="PROSITE" id="PS51074">
    <property type="entry name" value="DPH_MB"/>
    <property type="match status" value="1"/>
</dbReference>
<evidence type="ECO:0000259" key="9">
    <source>
        <dbReference type="PROSITE" id="PS51074"/>
    </source>
</evidence>
<evidence type="ECO:0000256" key="2">
    <source>
        <dbReference type="ARBA" id="ARBA00005964"/>
    </source>
</evidence>
<dbReference type="Pfam" id="PF00135">
    <property type="entry name" value="COesterase"/>
    <property type="match status" value="1"/>
</dbReference>
<dbReference type="EMBL" id="LT795055">
    <property type="protein sequence ID" value="SJX61413.1"/>
    <property type="molecule type" value="Genomic_DNA"/>
</dbReference>
<dbReference type="SUPFAM" id="SSF46565">
    <property type="entry name" value="Chaperone J-domain"/>
    <property type="match status" value="1"/>
</dbReference>
<comment type="similarity">
    <text evidence="2">Belongs to the type-B carboxylesterase/lipase family.</text>
</comment>
<dbReference type="CDD" id="cd06257">
    <property type="entry name" value="DnaJ"/>
    <property type="match status" value="1"/>
</dbReference>
<dbReference type="InterPro" id="IPR036671">
    <property type="entry name" value="DPH_MB_sf"/>
</dbReference>